<feature type="region of interest" description="Disordered" evidence="1">
    <location>
        <begin position="1"/>
        <end position="54"/>
    </location>
</feature>
<evidence type="ECO:0000256" key="1">
    <source>
        <dbReference type="SAM" id="MobiDB-lite"/>
    </source>
</evidence>
<name>A0A9Q1C0D1_HOLLE</name>
<keyword evidence="3" id="KW-1185">Reference proteome</keyword>
<evidence type="ECO:0000313" key="2">
    <source>
        <dbReference type="EMBL" id="KAJ8036266.1"/>
    </source>
</evidence>
<gene>
    <name evidence="2" type="ORF">HOLleu_20187</name>
</gene>
<proteinExistence type="predicted"/>
<accession>A0A9Q1C0D1</accession>
<dbReference type="EMBL" id="JAIZAY010000009">
    <property type="protein sequence ID" value="KAJ8036266.1"/>
    <property type="molecule type" value="Genomic_DNA"/>
</dbReference>
<evidence type="ECO:0000313" key="3">
    <source>
        <dbReference type="Proteomes" id="UP001152320"/>
    </source>
</evidence>
<dbReference type="AlphaFoldDB" id="A0A9Q1C0D1"/>
<sequence length="80" mass="10478">MDREMKEREFQLRREEAERKRQDDQRRFEREERKEERRRQDEERRRQDEMGIGRRLDLFQQQLMQQNQMLLELLRNQRKE</sequence>
<organism evidence="2 3">
    <name type="scientific">Holothuria leucospilota</name>
    <name type="common">Black long sea cucumber</name>
    <name type="synonym">Mertensiothuria leucospilota</name>
    <dbReference type="NCBI Taxonomy" id="206669"/>
    <lineage>
        <taxon>Eukaryota</taxon>
        <taxon>Metazoa</taxon>
        <taxon>Echinodermata</taxon>
        <taxon>Eleutherozoa</taxon>
        <taxon>Echinozoa</taxon>
        <taxon>Holothuroidea</taxon>
        <taxon>Aspidochirotacea</taxon>
        <taxon>Aspidochirotida</taxon>
        <taxon>Holothuriidae</taxon>
        <taxon>Holothuria</taxon>
    </lineage>
</organism>
<protein>
    <submittedName>
        <fullName evidence="2">Uncharacterized protein</fullName>
    </submittedName>
</protein>
<reference evidence="2" key="1">
    <citation type="submission" date="2021-10" db="EMBL/GenBank/DDBJ databases">
        <title>Tropical sea cucumber genome reveals ecological adaptation and Cuvierian tubules defense mechanism.</title>
        <authorList>
            <person name="Chen T."/>
        </authorList>
    </citation>
    <scope>NUCLEOTIDE SEQUENCE</scope>
    <source>
        <strain evidence="2">Nanhai2018</strain>
        <tissue evidence="2">Muscle</tissue>
    </source>
</reference>
<comment type="caution">
    <text evidence="2">The sequence shown here is derived from an EMBL/GenBank/DDBJ whole genome shotgun (WGS) entry which is preliminary data.</text>
</comment>
<dbReference type="Proteomes" id="UP001152320">
    <property type="component" value="Chromosome 9"/>
</dbReference>